<evidence type="ECO:0000313" key="2">
    <source>
        <dbReference type="Proteomes" id="UP000187012"/>
    </source>
</evidence>
<proteinExistence type="predicted"/>
<organism evidence="1 2">
    <name type="scientific">Paraburkholderia ribeironis</name>
    <dbReference type="NCBI Taxonomy" id="1247936"/>
    <lineage>
        <taxon>Bacteria</taxon>
        <taxon>Pseudomonadati</taxon>
        <taxon>Pseudomonadota</taxon>
        <taxon>Betaproteobacteria</taxon>
        <taxon>Burkholderiales</taxon>
        <taxon>Burkholderiaceae</taxon>
        <taxon>Paraburkholderia</taxon>
    </lineage>
</organism>
<dbReference type="EMBL" id="CYGX02000017">
    <property type="protein sequence ID" value="SIT38742.1"/>
    <property type="molecule type" value="Genomic_DNA"/>
</dbReference>
<accession>A0A1N7RUH8</accession>
<name>A0A1N7RUH8_9BURK</name>
<protein>
    <submittedName>
        <fullName evidence="1">Uncharacterized protein</fullName>
    </submittedName>
</protein>
<sequence length="61" mass="6597">MMTTLSTSAIETVSWGPCGNYVVGHAGFTLEQPSEKGCMTYLTCQLMNLVLQQDLPAVVTE</sequence>
<dbReference type="AlphaFoldDB" id="A0A1N7RUH8"/>
<dbReference type="Proteomes" id="UP000187012">
    <property type="component" value="Unassembled WGS sequence"/>
</dbReference>
<reference evidence="1 2" key="1">
    <citation type="submission" date="2016-12" db="EMBL/GenBank/DDBJ databases">
        <authorList>
            <person name="Song W.-J."/>
            <person name="Kurnit D.M."/>
        </authorList>
    </citation>
    <scope>NUCLEOTIDE SEQUENCE [LARGE SCALE GENOMIC DNA]</scope>
    <source>
        <strain evidence="1 2">STM7296</strain>
    </source>
</reference>
<evidence type="ECO:0000313" key="1">
    <source>
        <dbReference type="EMBL" id="SIT38742.1"/>
    </source>
</evidence>
<gene>
    <name evidence="1" type="ORF">BN2475_170033</name>
</gene>
<keyword evidence="2" id="KW-1185">Reference proteome</keyword>